<evidence type="ECO:0000313" key="12">
    <source>
        <dbReference type="Proteomes" id="UP001375743"/>
    </source>
</evidence>
<feature type="transmembrane region" description="Helical" evidence="10">
    <location>
        <begin position="292"/>
        <end position="315"/>
    </location>
</feature>
<feature type="transmembrane region" description="Helical" evidence="10">
    <location>
        <begin position="25"/>
        <end position="44"/>
    </location>
</feature>
<evidence type="ECO:0000256" key="9">
    <source>
        <dbReference type="ARBA" id="ARBA00031636"/>
    </source>
</evidence>
<keyword evidence="8 10" id="KW-0472">Membrane</keyword>
<evidence type="ECO:0000256" key="8">
    <source>
        <dbReference type="ARBA" id="ARBA00023136"/>
    </source>
</evidence>
<evidence type="ECO:0000256" key="10">
    <source>
        <dbReference type="SAM" id="Phobius"/>
    </source>
</evidence>
<dbReference type="InterPro" id="IPR050222">
    <property type="entry name" value="MATE_MdtK"/>
</dbReference>
<feature type="transmembrane region" description="Helical" evidence="10">
    <location>
        <begin position="252"/>
        <end position="280"/>
    </location>
</feature>
<keyword evidence="6 10" id="KW-1133">Transmembrane helix</keyword>
<organism evidence="11 12">
    <name type="scientific">Benzoatithermus flavus</name>
    <dbReference type="NCBI Taxonomy" id="3108223"/>
    <lineage>
        <taxon>Bacteria</taxon>
        <taxon>Pseudomonadati</taxon>
        <taxon>Pseudomonadota</taxon>
        <taxon>Alphaproteobacteria</taxon>
        <taxon>Geminicoccales</taxon>
        <taxon>Geminicoccaceae</taxon>
        <taxon>Benzoatithermus</taxon>
    </lineage>
</organism>
<dbReference type="RefSeq" id="WP_418161357.1">
    <property type="nucleotide sequence ID" value="NZ_JBBLZC010000028.1"/>
</dbReference>
<comment type="caution">
    <text evidence="11">The sequence shown here is derived from an EMBL/GenBank/DDBJ whole genome shotgun (WGS) entry which is preliminary data.</text>
</comment>
<feature type="transmembrane region" description="Helical" evidence="10">
    <location>
        <begin position="107"/>
        <end position="124"/>
    </location>
</feature>
<name>A0ABU8XWC7_9PROT</name>
<dbReference type="EMBL" id="JBBLZC010000028">
    <property type="protein sequence ID" value="MEK0085508.1"/>
    <property type="molecule type" value="Genomic_DNA"/>
</dbReference>
<dbReference type="PIRSF" id="PIRSF006603">
    <property type="entry name" value="DinF"/>
    <property type="match status" value="1"/>
</dbReference>
<keyword evidence="5 10" id="KW-0812">Transmembrane</keyword>
<feature type="transmembrane region" description="Helical" evidence="10">
    <location>
        <begin position="407"/>
        <end position="428"/>
    </location>
</feature>
<dbReference type="NCBIfam" id="TIGR00797">
    <property type="entry name" value="matE"/>
    <property type="match status" value="1"/>
</dbReference>
<evidence type="ECO:0000256" key="3">
    <source>
        <dbReference type="ARBA" id="ARBA00022449"/>
    </source>
</evidence>
<keyword evidence="7" id="KW-0406">Ion transport</keyword>
<protein>
    <recommendedName>
        <fullName evidence="9">Multidrug-efflux transporter</fullName>
    </recommendedName>
</protein>
<keyword evidence="4" id="KW-1003">Cell membrane</keyword>
<feature type="transmembrane region" description="Helical" evidence="10">
    <location>
        <begin position="434"/>
        <end position="453"/>
    </location>
</feature>
<keyword evidence="3" id="KW-0050">Antiport</keyword>
<dbReference type="Proteomes" id="UP001375743">
    <property type="component" value="Unassembled WGS sequence"/>
</dbReference>
<feature type="transmembrane region" description="Helical" evidence="10">
    <location>
        <begin position="327"/>
        <end position="350"/>
    </location>
</feature>
<evidence type="ECO:0000256" key="1">
    <source>
        <dbReference type="ARBA" id="ARBA00004429"/>
    </source>
</evidence>
<keyword evidence="2" id="KW-0813">Transport</keyword>
<sequence length="467" mass="48960">MSFTISLAVAPPSTVAVKLARELRAMLGLALPLVLTQLVQVLVYTTEVLLLGRLGAAPLAAATLAAALFHAAMMFGVGVASATAPLVAQAKGARRPRLIRRTVRQGLWVTLALTVPLMAALWFVRPLLAAMGQDPALLPMTEAYMRHAVWGLPFAVGFIVLRSFTSAFGRTGAVLAAALVAGLLNVPLSYGLIFGRLGLPALGTAGAGIAVAITFALMFLLLLAYCLGVRPFRRYAVLGRFWRPDLPVFREILRVGLPIGGAVLMETGLFALSTLLMGLIGTAQLAAHQVSLQLASISFMVPLGISHAATIRVGLAIGAGDGRAARLSGWVACGLGVAFMGTMALVFWHFRATLAGLFLDAGTAEGAAALAYAVVFLRVAALFQLVDGLQVIGIASLRGLKDTTVPMWLAGFGYWLVGFPVCAVLGFLTPLSGLGIWIGLAMALATVALVMIARFHRLTRSRTTIPA</sequence>
<evidence type="ECO:0000256" key="2">
    <source>
        <dbReference type="ARBA" id="ARBA00022448"/>
    </source>
</evidence>
<feature type="transmembrane region" description="Helical" evidence="10">
    <location>
        <begin position="64"/>
        <end position="87"/>
    </location>
</feature>
<feature type="transmembrane region" description="Helical" evidence="10">
    <location>
        <begin position="173"/>
        <end position="193"/>
    </location>
</feature>
<evidence type="ECO:0000256" key="7">
    <source>
        <dbReference type="ARBA" id="ARBA00023065"/>
    </source>
</evidence>
<dbReference type="PANTHER" id="PTHR43298">
    <property type="entry name" value="MULTIDRUG RESISTANCE PROTEIN NORM-RELATED"/>
    <property type="match status" value="1"/>
</dbReference>
<comment type="subcellular location">
    <subcellularLocation>
        <location evidence="1">Cell inner membrane</location>
        <topology evidence="1">Multi-pass membrane protein</topology>
    </subcellularLocation>
</comment>
<evidence type="ECO:0000313" key="11">
    <source>
        <dbReference type="EMBL" id="MEK0085508.1"/>
    </source>
</evidence>
<evidence type="ECO:0000256" key="6">
    <source>
        <dbReference type="ARBA" id="ARBA00022989"/>
    </source>
</evidence>
<feature type="transmembrane region" description="Helical" evidence="10">
    <location>
        <begin position="205"/>
        <end position="232"/>
    </location>
</feature>
<dbReference type="CDD" id="cd13131">
    <property type="entry name" value="MATE_NorM_like"/>
    <property type="match status" value="1"/>
</dbReference>
<feature type="transmembrane region" description="Helical" evidence="10">
    <location>
        <begin position="370"/>
        <end position="395"/>
    </location>
</feature>
<evidence type="ECO:0000256" key="4">
    <source>
        <dbReference type="ARBA" id="ARBA00022475"/>
    </source>
</evidence>
<keyword evidence="12" id="KW-1185">Reference proteome</keyword>
<reference evidence="11 12" key="1">
    <citation type="submission" date="2024-01" db="EMBL/GenBank/DDBJ databases">
        <title>Multi-omics insights into the function and evolution of sodium benzoate biodegradation pathways in Benzoatithermus flavus gen. nov., sp. nov. from hot spring.</title>
        <authorList>
            <person name="Hu C.-J."/>
            <person name="Li W.-J."/>
        </authorList>
    </citation>
    <scope>NUCLEOTIDE SEQUENCE [LARGE SCALE GENOMIC DNA]</scope>
    <source>
        <strain evidence="11 12">SYSU G07066</strain>
    </source>
</reference>
<dbReference type="PANTHER" id="PTHR43298:SF2">
    <property type="entry name" value="FMN_FAD EXPORTER YEEO-RELATED"/>
    <property type="match status" value="1"/>
</dbReference>
<dbReference type="InterPro" id="IPR002528">
    <property type="entry name" value="MATE_fam"/>
</dbReference>
<gene>
    <name evidence="11" type="ORF">U1T56_20330</name>
</gene>
<accession>A0ABU8XWC7</accession>
<dbReference type="Pfam" id="PF01554">
    <property type="entry name" value="MatE"/>
    <property type="match status" value="2"/>
</dbReference>
<feature type="transmembrane region" description="Helical" evidence="10">
    <location>
        <begin position="144"/>
        <end position="161"/>
    </location>
</feature>
<proteinExistence type="predicted"/>
<dbReference type="InterPro" id="IPR048279">
    <property type="entry name" value="MdtK-like"/>
</dbReference>
<evidence type="ECO:0000256" key="5">
    <source>
        <dbReference type="ARBA" id="ARBA00022692"/>
    </source>
</evidence>